<dbReference type="Proteomes" id="UP001552299">
    <property type="component" value="Unassembled WGS sequence"/>
</dbReference>
<reference evidence="2 3" key="1">
    <citation type="journal article" date="2024" name="Plant Biotechnol. J.">
        <title>Dendrobium thyrsiflorum genome and its molecular insights into genes involved in important horticultural traits.</title>
        <authorList>
            <person name="Chen B."/>
            <person name="Wang J.Y."/>
            <person name="Zheng P.J."/>
            <person name="Li K.L."/>
            <person name="Liang Y.M."/>
            <person name="Chen X.F."/>
            <person name="Zhang C."/>
            <person name="Zhao X."/>
            <person name="He X."/>
            <person name="Zhang G.Q."/>
            <person name="Liu Z.J."/>
            <person name="Xu Q."/>
        </authorList>
    </citation>
    <scope>NUCLEOTIDE SEQUENCE [LARGE SCALE GENOMIC DNA]</scope>
    <source>
        <strain evidence="2">GZMU011</strain>
    </source>
</reference>
<protein>
    <submittedName>
        <fullName evidence="2">Uncharacterized protein</fullName>
    </submittedName>
</protein>
<evidence type="ECO:0000313" key="3">
    <source>
        <dbReference type="Proteomes" id="UP001552299"/>
    </source>
</evidence>
<feature type="region of interest" description="Disordered" evidence="1">
    <location>
        <begin position="87"/>
        <end position="117"/>
    </location>
</feature>
<comment type="caution">
    <text evidence="2">The sequence shown here is derived from an EMBL/GenBank/DDBJ whole genome shotgun (WGS) entry which is preliminary data.</text>
</comment>
<feature type="compositionally biased region" description="Basic and acidic residues" evidence="1">
    <location>
        <begin position="87"/>
        <end position="101"/>
    </location>
</feature>
<gene>
    <name evidence="2" type="ORF">M5K25_013619</name>
</gene>
<organism evidence="2 3">
    <name type="scientific">Dendrobium thyrsiflorum</name>
    <name type="common">Pinecone-like raceme dendrobium</name>
    <name type="synonym">Orchid</name>
    <dbReference type="NCBI Taxonomy" id="117978"/>
    <lineage>
        <taxon>Eukaryota</taxon>
        <taxon>Viridiplantae</taxon>
        <taxon>Streptophyta</taxon>
        <taxon>Embryophyta</taxon>
        <taxon>Tracheophyta</taxon>
        <taxon>Spermatophyta</taxon>
        <taxon>Magnoliopsida</taxon>
        <taxon>Liliopsida</taxon>
        <taxon>Asparagales</taxon>
        <taxon>Orchidaceae</taxon>
        <taxon>Epidendroideae</taxon>
        <taxon>Malaxideae</taxon>
        <taxon>Dendrobiinae</taxon>
        <taxon>Dendrobium</taxon>
    </lineage>
</organism>
<dbReference type="EMBL" id="JANQDX010000011">
    <property type="protein sequence ID" value="KAL0916135.1"/>
    <property type="molecule type" value="Genomic_DNA"/>
</dbReference>
<dbReference type="AlphaFoldDB" id="A0ABD0UTL2"/>
<accession>A0ABD0UTL2</accession>
<name>A0ABD0UTL2_DENTH</name>
<evidence type="ECO:0000313" key="2">
    <source>
        <dbReference type="EMBL" id="KAL0916135.1"/>
    </source>
</evidence>
<evidence type="ECO:0000256" key="1">
    <source>
        <dbReference type="SAM" id="MobiDB-lite"/>
    </source>
</evidence>
<keyword evidence="3" id="KW-1185">Reference proteome</keyword>
<proteinExistence type="predicted"/>
<sequence>MDLSKKLPFGIWIQVLGSRFFQLEDYLLNEQMRCYRNNVVEGDDDEEGSMENGRCYKKGHCRSRRLEGMSSKEEIGRNIVEVEYHTRKGEENEKRKRELLSKKKRRTPMREGEGSEALAEWWLGQIPSRAEERKP</sequence>